<keyword evidence="4 5" id="KW-0975">Bacterial flagellum</keyword>
<comment type="function">
    <text evidence="5">Required for morphogenesis and for the elongation of the flagellar filament by facilitating polymerization of the flagellin monomers at the tip of growing filament. Forms a capping structure, which prevents flagellin subunits (transported through the central channel of the flagellum) from leaking out without polymerization at the distal end.</text>
</comment>
<feature type="compositionally biased region" description="Low complexity" evidence="6">
    <location>
        <begin position="1"/>
        <end position="17"/>
    </location>
</feature>
<evidence type="ECO:0000256" key="3">
    <source>
        <dbReference type="ARBA" id="ARBA00023054"/>
    </source>
</evidence>
<dbReference type="PANTHER" id="PTHR30288:SF0">
    <property type="entry name" value="FLAGELLAR HOOK-ASSOCIATED PROTEIN 2"/>
    <property type="match status" value="1"/>
</dbReference>
<comment type="caution">
    <text evidence="9">The sequence shown here is derived from an EMBL/GenBank/DDBJ whole genome shotgun (WGS) entry which is preliminary data.</text>
</comment>
<dbReference type="Pfam" id="PF02465">
    <property type="entry name" value="FliD_N"/>
    <property type="match status" value="1"/>
</dbReference>
<evidence type="ECO:0000259" key="7">
    <source>
        <dbReference type="Pfam" id="PF02465"/>
    </source>
</evidence>
<sequence>MTSVSSTSSTTSATSYSQNRNDFDTDSLVEAAVAARLTRADTLSTKVSANETKIAAYQEMQTLLQTMQTSLGTLRSEPGTSGRANDAFRDRTAYVTSSTSTTASTILSATVADGTDLGTHSIEVLQIAKAERLGSGSVNSRTTALGHAGVFTLGTGSLSASVTVTATMTLDDLVTAINAQSTASGVKASVVKVSDGDYMLTLTAADTGKSINLTAVSGDDVMTALGVTDSAGDAAVVLQAAQPAKLVVDGVTVERSGNSIDDVIDGVSLTLYRAEEGNSLTLEVDNDLSGIMDQITALVEAYNAFREFVLTNQTTGSDGSADDSAVLFGDATLRSVSQQMQTILTTEVNGVSLADIGLSFDSSNALELDSTALEDALLNNFEAVQTLFSYRMESSTSSLQLLRHGDGPDSASFTLDVTVDSSGALTAATVGGNASLFTVSGSTITGAAGTAYDGLVFVYTGKTAQSISVKLSQGIADSLWQVTDTVADSYDGSLTGIISTLQKTNTDLTDRISTIKSNAETYRSYLLDKYARIEAKLAKAQSVLDLLEAINNAESSA</sequence>
<evidence type="ECO:0000256" key="5">
    <source>
        <dbReference type="RuleBase" id="RU362066"/>
    </source>
</evidence>
<dbReference type="InterPro" id="IPR003481">
    <property type="entry name" value="FliD_N"/>
</dbReference>
<gene>
    <name evidence="9" type="ORF">FHS48_003566</name>
</gene>
<dbReference type="AlphaFoldDB" id="A0A7X0DNG4"/>
<dbReference type="GO" id="GO:0007155">
    <property type="term" value="P:cell adhesion"/>
    <property type="evidence" value="ECO:0007669"/>
    <property type="project" value="InterPro"/>
</dbReference>
<dbReference type="Pfam" id="PF07195">
    <property type="entry name" value="FliD_C"/>
    <property type="match status" value="1"/>
</dbReference>
<evidence type="ECO:0000313" key="9">
    <source>
        <dbReference type="EMBL" id="MBB6212118.1"/>
    </source>
</evidence>
<reference evidence="9 10" key="1">
    <citation type="submission" date="2020-08" db="EMBL/GenBank/DDBJ databases">
        <title>Genomic Encyclopedia of Type Strains, Phase IV (KMG-IV): sequencing the most valuable type-strain genomes for metagenomic binning, comparative biology and taxonomic classification.</title>
        <authorList>
            <person name="Goeker M."/>
        </authorList>
    </citation>
    <scope>NUCLEOTIDE SEQUENCE [LARGE SCALE GENOMIC DNA]</scope>
    <source>
        <strain evidence="9 10">DSM 11590</strain>
    </source>
</reference>
<evidence type="ECO:0000256" key="1">
    <source>
        <dbReference type="ARBA" id="ARBA00009764"/>
    </source>
</evidence>
<dbReference type="GO" id="GO:0005576">
    <property type="term" value="C:extracellular region"/>
    <property type="evidence" value="ECO:0007669"/>
    <property type="project" value="UniProtKB-SubCell"/>
</dbReference>
<dbReference type="InterPro" id="IPR010809">
    <property type="entry name" value="FliD_C"/>
</dbReference>
<feature type="region of interest" description="Disordered" evidence="6">
    <location>
        <begin position="1"/>
        <end position="21"/>
    </location>
</feature>
<evidence type="ECO:0000256" key="4">
    <source>
        <dbReference type="ARBA" id="ARBA00023143"/>
    </source>
</evidence>
<dbReference type="InterPro" id="IPR040026">
    <property type="entry name" value="FliD"/>
</dbReference>
<keyword evidence="9" id="KW-0966">Cell projection</keyword>
<dbReference type="PANTHER" id="PTHR30288">
    <property type="entry name" value="FLAGELLAR CAP/ASSEMBLY PROTEIN FLID"/>
    <property type="match status" value="1"/>
</dbReference>
<keyword evidence="9" id="KW-0282">Flagellum</keyword>
<dbReference type="Pfam" id="PF07196">
    <property type="entry name" value="Flagellin_IN"/>
    <property type="match status" value="1"/>
</dbReference>
<dbReference type="InterPro" id="IPR010810">
    <property type="entry name" value="Flagellin_hook_IN_motif"/>
</dbReference>
<keyword evidence="9" id="KW-0969">Cilium</keyword>
<comment type="subcellular location">
    <subcellularLocation>
        <location evidence="5">Secreted</location>
    </subcellularLocation>
    <subcellularLocation>
        <location evidence="5">Bacterial flagellum</location>
    </subcellularLocation>
</comment>
<name>A0A7X0DNG4_NOVIT</name>
<keyword evidence="5" id="KW-0964">Secreted</keyword>
<dbReference type="GO" id="GO:0009424">
    <property type="term" value="C:bacterial-type flagellum hook"/>
    <property type="evidence" value="ECO:0007669"/>
    <property type="project" value="UniProtKB-UniRule"/>
</dbReference>
<comment type="similarity">
    <text evidence="1 5">Belongs to the FliD family.</text>
</comment>
<keyword evidence="3" id="KW-0175">Coiled coil</keyword>
<evidence type="ECO:0000256" key="6">
    <source>
        <dbReference type="SAM" id="MobiDB-lite"/>
    </source>
</evidence>
<feature type="domain" description="Flagellar hook-associated protein 2 N-terminal" evidence="7">
    <location>
        <begin position="23"/>
        <end position="130"/>
    </location>
</feature>
<feature type="domain" description="Flagellar hook-associated protein 2 C-terminal" evidence="8">
    <location>
        <begin position="241"/>
        <end position="541"/>
    </location>
</feature>
<evidence type="ECO:0000256" key="2">
    <source>
        <dbReference type="ARBA" id="ARBA00011255"/>
    </source>
</evidence>
<keyword evidence="10" id="KW-1185">Reference proteome</keyword>
<evidence type="ECO:0000313" key="10">
    <source>
        <dbReference type="Proteomes" id="UP000544872"/>
    </source>
</evidence>
<dbReference type="GO" id="GO:0071973">
    <property type="term" value="P:bacterial-type flagellum-dependent cell motility"/>
    <property type="evidence" value="ECO:0007669"/>
    <property type="project" value="TreeGrafter"/>
</dbReference>
<comment type="subunit">
    <text evidence="2 5">Homopentamer.</text>
</comment>
<dbReference type="GO" id="GO:0009421">
    <property type="term" value="C:bacterial-type flagellum filament cap"/>
    <property type="evidence" value="ECO:0007669"/>
    <property type="project" value="InterPro"/>
</dbReference>
<dbReference type="Proteomes" id="UP000544872">
    <property type="component" value="Unassembled WGS sequence"/>
</dbReference>
<organism evidence="9 10">
    <name type="scientific">Novispirillum itersonii</name>
    <name type="common">Aquaspirillum itersonii</name>
    <dbReference type="NCBI Taxonomy" id="189"/>
    <lineage>
        <taxon>Bacteria</taxon>
        <taxon>Pseudomonadati</taxon>
        <taxon>Pseudomonadota</taxon>
        <taxon>Alphaproteobacteria</taxon>
        <taxon>Rhodospirillales</taxon>
        <taxon>Novispirillaceae</taxon>
        <taxon>Novispirillum</taxon>
    </lineage>
</organism>
<evidence type="ECO:0000259" key="8">
    <source>
        <dbReference type="Pfam" id="PF07195"/>
    </source>
</evidence>
<protein>
    <recommendedName>
        <fullName evidence="5">Flagellar hook-associated protein 2</fullName>
        <shortName evidence="5">HAP2</shortName>
    </recommendedName>
    <alternativeName>
        <fullName evidence="5">Flagellar cap protein</fullName>
    </alternativeName>
</protein>
<dbReference type="RefSeq" id="WP_221443581.1">
    <property type="nucleotide sequence ID" value="NZ_JACIIX010000017.1"/>
</dbReference>
<proteinExistence type="inferred from homology"/>
<dbReference type="EMBL" id="JACIIX010000017">
    <property type="protein sequence ID" value="MBB6212118.1"/>
    <property type="molecule type" value="Genomic_DNA"/>
</dbReference>
<accession>A0A7X0DNG4</accession>